<proteinExistence type="predicted"/>
<accession>A0A0E9Q135</accession>
<reference evidence="1" key="1">
    <citation type="submission" date="2014-11" db="EMBL/GenBank/DDBJ databases">
        <authorList>
            <person name="Amaro Gonzalez C."/>
        </authorList>
    </citation>
    <scope>NUCLEOTIDE SEQUENCE</scope>
</reference>
<evidence type="ECO:0000313" key="1">
    <source>
        <dbReference type="EMBL" id="JAH10606.1"/>
    </source>
</evidence>
<dbReference type="EMBL" id="GBXM01097971">
    <property type="protein sequence ID" value="JAH10606.1"/>
    <property type="molecule type" value="Transcribed_RNA"/>
</dbReference>
<organism evidence="1">
    <name type="scientific">Anguilla anguilla</name>
    <name type="common">European freshwater eel</name>
    <name type="synonym">Muraena anguilla</name>
    <dbReference type="NCBI Taxonomy" id="7936"/>
    <lineage>
        <taxon>Eukaryota</taxon>
        <taxon>Metazoa</taxon>
        <taxon>Chordata</taxon>
        <taxon>Craniata</taxon>
        <taxon>Vertebrata</taxon>
        <taxon>Euteleostomi</taxon>
        <taxon>Actinopterygii</taxon>
        <taxon>Neopterygii</taxon>
        <taxon>Teleostei</taxon>
        <taxon>Anguilliformes</taxon>
        <taxon>Anguillidae</taxon>
        <taxon>Anguilla</taxon>
    </lineage>
</organism>
<protein>
    <submittedName>
        <fullName evidence="1">Uncharacterized protein</fullName>
    </submittedName>
</protein>
<name>A0A0E9Q135_ANGAN</name>
<sequence length="11" mass="1222">MAEVYVQVRGA</sequence>
<reference evidence="1" key="2">
    <citation type="journal article" date="2015" name="Fish Shellfish Immunol.">
        <title>Early steps in the European eel (Anguilla anguilla)-Vibrio vulnificus interaction in the gills: Role of the RtxA13 toxin.</title>
        <authorList>
            <person name="Callol A."/>
            <person name="Pajuelo D."/>
            <person name="Ebbesson L."/>
            <person name="Teles M."/>
            <person name="MacKenzie S."/>
            <person name="Amaro C."/>
        </authorList>
    </citation>
    <scope>NUCLEOTIDE SEQUENCE</scope>
</reference>